<evidence type="ECO:0000256" key="7">
    <source>
        <dbReference type="ARBA" id="ARBA00022984"/>
    </source>
</evidence>
<dbReference type="GO" id="GO:0071555">
    <property type="term" value="P:cell wall organization"/>
    <property type="evidence" value="ECO:0007669"/>
    <property type="project" value="UniProtKB-KW"/>
</dbReference>
<feature type="domain" description="Mur ligase N-terminal catalytic" evidence="12">
    <location>
        <begin position="14"/>
        <end position="83"/>
    </location>
</feature>
<comment type="similarity">
    <text evidence="10">Belongs to the MurCDEF family. MurF subfamily.</text>
</comment>
<dbReference type="PANTHER" id="PTHR43024:SF1">
    <property type="entry name" value="UDP-N-ACETYLMURAMOYL-TRIPEPTIDE--D-ALANYL-D-ALANINE LIGASE"/>
    <property type="match status" value="1"/>
</dbReference>
<dbReference type="Pfam" id="PF01225">
    <property type="entry name" value="Mur_ligase"/>
    <property type="match status" value="1"/>
</dbReference>
<dbReference type="GO" id="GO:0009252">
    <property type="term" value="P:peptidoglycan biosynthetic process"/>
    <property type="evidence" value="ECO:0007669"/>
    <property type="project" value="UniProtKB-UniRule"/>
</dbReference>
<dbReference type="InterPro" id="IPR004101">
    <property type="entry name" value="Mur_ligase_C"/>
</dbReference>
<gene>
    <name evidence="10" type="primary">murF</name>
    <name evidence="15" type="ORF">SAMN05443667_11013</name>
</gene>
<evidence type="ECO:0000256" key="4">
    <source>
        <dbReference type="ARBA" id="ARBA00022741"/>
    </source>
</evidence>
<dbReference type="SUPFAM" id="SSF53244">
    <property type="entry name" value="MurD-like peptide ligases, peptide-binding domain"/>
    <property type="match status" value="1"/>
</dbReference>
<dbReference type="InterPro" id="IPR036615">
    <property type="entry name" value="Mur_ligase_C_dom_sf"/>
</dbReference>
<keyword evidence="1 10" id="KW-0963">Cytoplasm</keyword>
<evidence type="ECO:0000313" key="16">
    <source>
        <dbReference type="Proteomes" id="UP000198951"/>
    </source>
</evidence>
<keyword evidence="4 10" id="KW-0547">Nucleotide-binding</keyword>
<comment type="catalytic activity">
    <reaction evidence="10 11">
        <text>D-alanyl-D-alanine + UDP-N-acetyl-alpha-D-muramoyl-L-alanyl-gamma-D-glutamyl-meso-2,6-diaminopimelate + ATP = UDP-N-acetyl-alpha-D-muramoyl-L-alanyl-gamma-D-glutamyl-meso-2,6-diaminopimeloyl-D-alanyl-D-alanine + ADP + phosphate + H(+)</text>
        <dbReference type="Rhea" id="RHEA:28374"/>
        <dbReference type="ChEBI" id="CHEBI:15378"/>
        <dbReference type="ChEBI" id="CHEBI:30616"/>
        <dbReference type="ChEBI" id="CHEBI:43474"/>
        <dbReference type="ChEBI" id="CHEBI:57822"/>
        <dbReference type="ChEBI" id="CHEBI:61386"/>
        <dbReference type="ChEBI" id="CHEBI:83905"/>
        <dbReference type="ChEBI" id="CHEBI:456216"/>
        <dbReference type="EC" id="6.3.2.10"/>
    </reaction>
</comment>
<evidence type="ECO:0000256" key="2">
    <source>
        <dbReference type="ARBA" id="ARBA00022598"/>
    </source>
</evidence>
<dbReference type="Gene3D" id="3.90.190.20">
    <property type="entry name" value="Mur ligase, C-terminal domain"/>
    <property type="match status" value="1"/>
</dbReference>
<dbReference type="OrthoDB" id="9801978at2"/>
<keyword evidence="16" id="KW-1185">Reference proteome</keyword>
<keyword evidence="2 10" id="KW-0436">Ligase</keyword>
<evidence type="ECO:0000259" key="12">
    <source>
        <dbReference type="Pfam" id="PF01225"/>
    </source>
</evidence>
<dbReference type="GO" id="GO:0005524">
    <property type="term" value="F:ATP binding"/>
    <property type="evidence" value="ECO:0007669"/>
    <property type="project" value="UniProtKB-UniRule"/>
</dbReference>
<dbReference type="GO" id="GO:0008360">
    <property type="term" value="P:regulation of cell shape"/>
    <property type="evidence" value="ECO:0007669"/>
    <property type="project" value="UniProtKB-KW"/>
</dbReference>
<evidence type="ECO:0000256" key="9">
    <source>
        <dbReference type="ARBA" id="ARBA00023316"/>
    </source>
</evidence>
<sequence>MDIARIHSLFLKCKSVSIDTRKIESNSLFVAIKGDRFDANRFAKEALEKGASYVLIDNEAYYLDERTILVDDSLFALQKLAKFHRTYLKLPIIALTGSNGKTTTKELIQVVLAKKYKTKATVGNLNNHIGVPLTLLSFNAETEIGIVEMGANHKKEIEFLCEIAKPDYGYITNFGKAHLEGFGGVAGVIEGKSEMYKYLFQNDKLAFVNFEDPIQIEKTKNIKSFTFGVNRDNTDVCITSVKANPFVEIGYADIIISSHLIGLYNANNLNAALTIGKFFKVNDLSIKEALEGYVPENNRSQLLTKGTNQIILDAYNANPSSMAVAIENFLQLDSSNKIMILGDMFELGDESEREHQELVNFLLNEKEVRCFFIGAAFYLCKVDNSQFQFHKSFDSFSIGLKNEAIKNSTILIKGSRGMALERTLEYLV</sequence>
<dbReference type="InterPro" id="IPR005863">
    <property type="entry name" value="UDP-N-AcMur_synth"/>
</dbReference>
<feature type="domain" description="Mur ligase central" evidence="14">
    <location>
        <begin position="96"/>
        <end position="275"/>
    </location>
</feature>
<dbReference type="EC" id="6.3.2.10" evidence="10 11"/>
<name>A0A1H4EJR2_9FLAO</name>
<evidence type="ECO:0000256" key="10">
    <source>
        <dbReference type="HAMAP-Rule" id="MF_02019"/>
    </source>
</evidence>
<evidence type="ECO:0000256" key="5">
    <source>
        <dbReference type="ARBA" id="ARBA00022840"/>
    </source>
</evidence>
<proteinExistence type="inferred from homology"/>
<keyword evidence="8 10" id="KW-0131">Cell cycle</keyword>
<dbReference type="GO" id="GO:0047480">
    <property type="term" value="F:UDP-N-acetylmuramoyl-tripeptide-D-alanyl-D-alanine ligase activity"/>
    <property type="evidence" value="ECO:0007669"/>
    <property type="project" value="UniProtKB-UniRule"/>
</dbReference>
<dbReference type="Gene3D" id="3.40.1390.10">
    <property type="entry name" value="MurE/MurF, N-terminal domain"/>
    <property type="match status" value="1"/>
</dbReference>
<comment type="function">
    <text evidence="10 11">Involved in cell wall formation. Catalyzes the final step in the synthesis of UDP-N-acetylmuramoyl-pentapeptide, the precursor of murein.</text>
</comment>
<evidence type="ECO:0000256" key="1">
    <source>
        <dbReference type="ARBA" id="ARBA00022490"/>
    </source>
</evidence>
<dbReference type="Pfam" id="PF08245">
    <property type="entry name" value="Mur_ligase_M"/>
    <property type="match status" value="1"/>
</dbReference>
<dbReference type="PANTHER" id="PTHR43024">
    <property type="entry name" value="UDP-N-ACETYLMURAMOYL-TRIPEPTIDE--D-ALANYL-D-ALANINE LIGASE"/>
    <property type="match status" value="1"/>
</dbReference>
<dbReference type="RefSeq" id="WP_091091406.1">
    <property type="nucleotide sequence ID" value="NZ_FNRD01000010.1"/>
</dbReference>
<dbReference type="UniPathway" id="UPA00219"/>
<keyword evidence="5 10" id="KW-0067">ATP-binding</keyword>
<organism evidence="15 16">
    <name type="scientific">Flavobacterium gillisiae</name>
    <dbReference type="NCBI Taxonomy" id="150146"/>
    <lineage>
        <taxon>Bacteria</taxon>
        <taxon>Pseudomonadati</taxon>
        <taxon>Bacteroidota</taxon>
        <taxon>Flavobacteriia</taxon>
        <taxon>Flavobacteriales</taxon>
        <taxon>Flavobacteriaceae</taxon>
        <taxon>Flavobacterium</taxon>
    </lineage>
</organism>
<dbReference type="InterPro" id="IPR035911">
    <property type="entry name" value="MurE/MurF_N"/>
</dbReference>
<evidence type="ECO:0000256" key="3">
    <source>
        <dbReference type="ARBA" id="ARBA00022618"/>
    </source>
</evidence>
<keyword evidence="6 10" id="KW-0133">Cell shape</keyword>
<dbReference type="Pfam" id="PF02875">
    <property type="entry name" value="Mur_ligase_C"/>
    <property type="match status" value="1"/>
</dbReference>
<dbReference type="SUPFAM" id="SSF53623">
    <property type="entry name" value="MurD-like peptide ligases, catalytic domain"/>
    <property type="match status" value="1"/>
</dbReference>
<dbReference type="InterPro" id="IPR000713">
    <property type="entry name" value="Mur_ligase_N"/>
</dbReference>
<dbReference type="AlphaFoldDB" id="A0A1H4EJR2"/>
<dbReference type="EMBL" id="FNRD01000010">
    <property type="protein sequence ID" value="SEA85127.1"/>
    <property type="molecule type" value="Genomic_DNA"/>
</dbReference>
<dbReference type="HAMAP" id="MF_02019">
    <property type="entry name" value="MurF"/>
    <property type="match status" value="1"/>
</dbReference>
<comment type="subcellular location">
    <subcellularLocation>
        <location evidence="10 11">Cytoplasm</location>
    </subcellularLocation>
</comment>
<dbReference type="NCBIfam" id="TIGR01143">
    <property type="entry name" value="murF"/>
    <property type="match status" value="1"/>
</dbReference>
<dbReference type="STRING" id="150146.SAMN05443667_11013"/>
<evidence type="ECO:0000259" key="13">
    <source>
        <dbReference type="Pfam" id="PF02875"/>
    </source>
</evidence>
<reference evidence="16" key="1">
    <citation type="submission" date="2016-10" db="EMBL/GenBank/DDBJ databases">
        <authorList>
            <person name="Varghese N."/>
            <person name="Submissions S."/>
        </authorList>
    </citation>
    <scope>NUCLEOTIDE SEQUENCE [LARGE SCALE GENOMIC DNA]</scope>
    <source>
        <strain evidence="16">DSM 22376</strain>
    </source>
</reference>
<keyword evidence="3 10" id="KW-0132">Cell division</keyword>
<accession>A0A1H4EJR2</accession>
<keyword evidence="7 10" id="KW-0573">Peptidoglycan synthesis</keyword>
<feature type="domain" description="Mur ligase C-terminal" evidence="13">
    <location>
        <begin position="299"/>
        <end position="374"/>
    </location>
</feature>
<dbReference type="Proteomes" id="UP000198951">
    <property type="component" value="Unassembled WGS sequence"/>
</dbReference>
<comment type="pathway">
    <text evidence="10 11">Cell wall biogenesis; peptidoglycan biosynthesis.</text>
</comment>
<protein>
    <recommendedName>
        <fullName evidence="10 11">UDP-N-acetylmuramoyl-tripeptide--D-alanyl-D-alanine ligase</fullName>
        <ecNumber evidence="10 11">6.3.2.10</ecNumber>
    </recommendedName>
    <alternativeName>
        <fullName evidence="10">D-alanyl-D-alanine-adding enzyme</fullName>
    </alternativeName>
</protein>
<dbReference type="GO" id="GO:0051301">
    <property type="term" value="P:cell division"/>
    <property type="evidence" value="ECO:0007669"/>
    <property type="project" value="UniProtKB-KW"/>
</dbReference>
<dbReference type="GO" id="GO:0008766">
    <property type="term" value="F:UDP-N-acetylmuramoylalanyl-D-glutamyl-2,6-diaminopimelate-D-alanyl-D-alanine ligase activity"/>
    <property type="evidence" value="ECO:0007669"/>
    <property type="project" value="RHEA"/>
</dbReference>
<evidence type="ECO:0000256" key="11">
    <source>
        <dbReference type="RuleBase" id="RU004136"/>
    </source>
</evidence>
<dbReference type="GO" id="GO:0005737">
    <property type="term" value="C:cytoplasm"/>
    <property type="evidence" value="ECO:0007669"/>
    <property type="project" value="UniProtKB-SubCell"/>
</dbReference>
<keyword evidence="9 10" id="KW-0961">Cell wall biogenesis/degradation</keyword>
<feature type="binding site" evidence="10">
    <location>
        <begin position="97"/>
        <end position="103"/>
    </location>
    <ligand>
        <name>ATP</name>
        <dbReference type="ChEBI" id="CHEBI:30616"/>
    </ligand>
</feature>
<dbReference type="InterPro" id="IPR013221">
    <property type="entry name" value="Mur_ligase_cen"/>
</dbReference>
<evidence type="ECO:0000259" key="14">
    <source>
        <dbReference type="Pfam" id="PF08245"/>
    </source>
</evidence>
<dbReference type="Gene3D" id="3.40.1190.10">
    <property type="entry name" value="Mur-like, catalytic domain"/>
    <property type="match status" value="1"/>
</dbReference>
<evidence type="ECO:0000256" key="6">
    <source>
        <dbReference type="ARBA" id="ARBA00022960"/>
    </source>
</evidence>
<dbReference type="InterPro" id="IPR051046">
    <property type="entry name" value="MurCDEF_CellWall_CoF430Synth"/>
</dbReference>
<dbReference type="SUPFAM" id="SSF63418">
    <property type="entry name" value="MurE/MurF N-terminal domain"/>
    <property type="match status" value="1"/>
</dbReference>
<dbReference type="InterPro" id="IPR036565">
    <property type="entry name" value="Mur-like_cat_sf"/>
</dbReference>
<evidence type="ECO:0000313" key="15">
    <source>
        <dbReference type="EMBL" id="SEA85127.1"/>
    </source>
</evidence>
<evidence type="ECO:0000256" key="8">
    <source>
        <dbReference type="ARBA" id="ARBA00023306"/>
    </source>
</evidence>